<dbReference type="InterPro" id="IPR021560">
    <property type="entry name" value="DUF3021"/>
</dbReference>
<dbReference type="Proteomes" id="UP001649473">
    <property type="component" value="Chromosome"/>
</dbReference>
<proteinExistence type="predicted"/>
<name>A0ABY3T656_9MICO</name>
<feature type="transmembrane region" description="Helical" evidence="2">
    <location>
        <begin position="118"/>
        <end position="142"/>
    </location>
</feature>
<feature type="transmembrane region" description="Helical" evidence="2">
    <location>
        <begin position="33"/>
        <end position="57"/>
    </location>
</feature>
<keyword evidence="2" id="KW-1133">Transmembrane helix</keyword>
<dbReference type="EMBL" id="CP083439">
    <property type="protein sequence ID" value="UKF24495.1"/>
    <property type="molecule type" value="Genomic_DNA"/>
</dbReference>
<dbReference type="Pfam" id="PF11457">
    <property type="entry name" value="DUF3021"/>
    <property type="match status" value="1"/>
</dbReference>
<sequence length="157" mass="16018">MRPAPRPAPASAPAESPAGAPAARRRPRLLLRAALLGGIPLVVMSAIGASLLAAGQIADGRSTLAVGVIAAATAAGSLLYQVDRWSVTRASVTHFALMLVTVLPALLLSGWFPTDTAGGVVAVVGIFLATGLVLWTTLYLVMTAVERGRATRAQARG</sequence>
<feature type="compositionally biased region" description="Low complexity" evidence="1">
    <location>
        <begin position="11"/>
        <end position="21"/>
    </location>
</feature>
<feature type="region of interest" description="Disordered" evidence="1">
    <location>
        <begin position="1"/>
        <end position="21"/>
    </location>
</feature>
<evidence type="ECO:0000313" key="4">
    <source>
        <dbReference type="Proteomes" id="UP001649473"/>
    </source>
</evidence>
<reference evidence="4" key="1">
    <citation type="submission" date="2024-08" db="EMBL/GenBank/DDBJ databases">
        <title>Description of the novel species Clavibacter lycopersicum isolated from tomato seeds.</title>
        <authorList>
            <person name="Arizala E.D."/>
            <person name="Dobhal S."/>
            <person name="Alvarez A."/>
            <person name="Arif M."/>
        </authorList>
    </citation>
    <scope>NUCLEOTIDE SEQUENCE [LARGE SCALE GENOMIC DNA]</scope>
    <source>
        <strain evidence="4">A6099</strain>
    </source>
</reference>
<evidence type="ECO:0000256" key="1">
    <source>
        <dbReference type="SAM" id="MobiDB-lite"/>
    </source>
</evidence>
<organism evidence="3 4">
    <name type="scientific">Clavibacter seminis</name>
    <dbReference type="NCBI Taxonomy" id="2860285"/>
    <lineage>
        <taxon>Bacteria</taxon>
        <taxon>Bacillati</taxon>
        <taxon>Actinomycetota</taxon>
        <taxon>Actinomycetes</taxon>
        <taxon>Micrococcales</taxon>
        <taxon>Microbacteriaceae</taxon>
        <taxon>Clavibacter</taxon>
    </lineage>
</organism>
<gene>
    <name evidence="3" type="ORF">KYT88_12295</name>
</gene>
<evidence type="ECO:0000256" key="2">
    <source>
        <dbReference type="SAM" id="Phobius"/>
    </source>
</evidence>
<evidence type="ECO:0000313" key="3">
    <source>
        <dbReference type="EMBL" id="UKF24495.1"/>
    </source>
</evidence>
<accession>A0ABY3T656</accession>
<keyword evidence="2" id="KW-0812">Transmembrane</keyword>
<protein>
    <submittedName>
        <fullName evidence="3">DUF3021 domain-containing protein</fullName>
    </submittedName>
</protein>
<keyword evidence="2" id="KW-0472">Membrane</keyword>
<feature type="transmembrane region" description="Helical" evidence="2">
    <location>
        <begin position="63"/>
        <end position="80"/>
    </location>
</feature>
<feature type="transmembrane region" description="Helical" evidence="2">
    <location>
        <begin position="92"/>
        <end position="112"/>
    </location>
</feature>
<dbReference type="RefSeq" id="WP_081840878.1">
    <property type="nucleotide sequence ID" value="NZ_CP083439.1"/>
</dbReference>
<feature type="compositionally biased region" description="Pro residues" evidence="1">
    <location>
        <begin position="1"/>
        <end position="10"/>
    </location>
</feature>
<keyword evidence="4" id="KW-1185">Reference proteome</keyword>